<protein>
    <submittedName>
        <fullName evidence="1">Uncharacterized protein</fullName>
    </submittedName>
</protein>
<gene>
    <name evidence="1" type="ORF">EMEDMD4_430016</name>
</gene>
<sequence length="64" mass="7014">MCPDDGGRSDGAGAAGGYELVPRQGCLLNEEWQVALERVRPVFAFECRNPKGEQRDTGSLHLRP</sequence>
<evidence type="ECO:0000313" key="1">
    <source>
        <dbReference type="EMBL" id="VTZ62669.1"/>
    </source>
</evidence>
<organism evidence="1">
    <name type="scientific">Sinorhizobium medicae</name>
    <dbReference type="NCBI Taxonomy" id="110321"/>
    <lineage>
        <taxon>Bacteria</taxon>
        <taxon>Pseudomonadati</taxon>
        <taxon>Pseudomonadota</taxon>
        <taxon>Alphaproteobacteria</taxon>
        <taxon>Hyphomicrobiales</taxon>
        <taxon>Rhizobiaceae</taxon>
        <taxon>Sinorhizobium/Ensifer group</taxon>
        <taxon>Sinorhizobium</taxon>
    </lineage>
</organism>
<dbReference type="Proteomes" id="UP000507954">
    <property type="component" value="Unassembled WGS sequence"/>
</dbReference>
<name>A0A508WYW0_9HYPH</name>
<reference evidence="1" key="1">
    <citation type="submission" date="2019-06" db="EMBL/GenBank/DDBJ databases">
        <authorList>
            <person name="Le Quere A."/>
            <person name="Colella S."/>
        </authorList>
    </citation>
    <scope>NUCLEOTIDE SEQUENCE</scope>
    <source>
        <strain evidence="1">EmedicaeMD41</strain>
    </source>
</reference>
<dbReference type="AlphaFoldDB" id="A0A508WYW0"/>
<accession>A0A508WYW0</accession>
<proteinExistence type="predicted"/>
<dbReference type="EMBL" id="CABFNB010000110">
    <property type="protein sequence ID" value="VTZ62669.1"/>
    <property type="molecule type" value="Genomic_DNA"/>
</dbReference>